<dbReference type="PANTHER" id="PTHR30468">
    <property type="entry name" value="ALPHA-KETOGLUTARATE-DEPENDENT SULFONATE DIOXYGENASE"/>
    <property type="match status" value="1"/>
</dbReference>
<dbReference type="Pfam" id="PF02668">
    <property type="entry name" value="TauD"/>
    <property type="match status" value="1"/>
</dbReference>
<evidence type="ECO:0000256" key="2">
    <source>
        <dbReference type="ARBA" id="ARBA00022723"/>
    </source>
</evidence>
<dbReference type="InterPro" id="IPR051323">
    <property type="entry name" value="AtsK-like"/>
</dbReference>
<evidence type="ECO:0000256" key="4">
    <source>
        <dbReference type="ARBA" id="ARBA00023002"/>
    </source>
</evidence>
<dbReference type="GeneID" id="57777589"/>
<organism evidence="7 8">
    <name type="scientific">Sphingobium yanoikuyae</name>
    <name type="common">Sphingomonas yanoikuyae</name>
    <dbReference type="NCBI Taxonomy" id="13690"/>
    <lineage>
        <taxon>Bacteria</taxon>
        <taxon>Pseudomonadati</taxon>
        <taxon>Pseudomonadota</taxon>
        <taxon>Alphaproteobacteria</taxon>
        <taxon>Sphingomonadales</taxon>
        <taxon>Sphingomonadaceae</taxon>
        <taxon>Sphingobium</taxon>
    </lineage>
</organism>
<keyword evidence="4" id="KW-0560">Oxidoreductase</keyword>
<dbReference type="AlphaFoldDB" id="A0A291N0E1"/>
<dbReference type="SUPFAM" id="SSF51197">
    <property type="entry name" value="Clavaminate synthase-like"/>
    <property type="match status" value="1"/>
</dbReference>
<protein>
    <submittedName>
        <fullName evidence="7">Taurine catabolism dioxygenase TauD</fullName>
    </submittedName>
</protein>
<dbReference type="GO" id="GO:0006790">
    <property type="term" value="P:sulfur compound metabolic process"/>
    <property type="evidence" value="ECO:0007669"/>
    <property type="project" value="TreeGrafter"/>
</dbReference>
<evidence type="ECO:0000259" key="6">
    <source>
        <dbReference type="Pfam" id="PF02668"/>
    </source>
</evidence>
<name>A0A291N0E1_SPHYA</name>
<keyword evidence="2" id="KW-0479">Metal-binding</keyword>
<dbReference type="Gene3D" id="3.60.130.10">
    <property type="entry name" value="Clavaminate synthase-like"/>
    <property type="match status" value="1"/>
</dbReference>
<dbReference type="Proteomes" id="UP000219422">
    <property type="component" value="Chromosome"/>
</dbReference>
<comment type="similarity">
    <text evidence="1">Belongs to the TfdA dioxygenase family.</text>
</comment>
<dbReference type="KEGG" id="sya:A6768_12195"/>
<dbReference type="GO" id="GO:0046872">
    <property type="term" value="F:metal ion binding"/>
    <property type="evidence" value="ECO:0007669"/>
    <property type="project" value="UniProtKB-KW"/>
</dbReference>
<dbReference type="GO" id="GO:0005737">
    <property type="term" value="C:cytoplasm"/>
    <property type="evidence" value="ECO:0007669"/>
    <property type="project" value="TreeGrafter"/>
</dbReference>
<evidence type="ECO:0000256" key="5">
    <source>
        <dbReference type="ARBA" id="ARBA00023004"/>
    </source>
</evidence>
<dbReference type="GO" id="GO:0000908">
    <property type="term" value="F:taurine dioxygenase activity"/>
    <property type="evidence" value="ECO:0007669"/>
    <property type="project" value="TreeGrafter"/>
</dbReference>
<dbReference type="RefSeq" id="WP_097383800.1">
    <property type="nucleotide sequence ID" value="NZ_CP023741.1"/>
</dbReference>
<keyword evidence="5" id="KW-0408">Iron</keyword>
<evidence type="ECO:0000313" key="7">
    <source>
        <dbReference type="EMBL" id="ATI80675.1"/>
    </source>
</evidence>
<evidence type="ECO:0000256" key="1">
    <source>
        <dbReference type="ARBA" id="ARBA00005896"/>
    </source>
</evidence>
<reference evidence="7 8" key="1">
    <citation type="submission" date="2017-10" db="EMBL/GenBank/DDBJ databases">
        <title>Sphingobium yanoikuyae S72.</title>
        <authorList>
            <person name="Sanchez E."/>
            <person name="Bustos P."/>
            <person name="Mendoza P."/>
            <person name="Guo X."/>
            <person name="Mendoza A."/>
        </authorList>
    </citation>
    <scope>NUCLEOTIDE SEQUENCE [LARGE SCALE GENOMIC DNA]</scope>
    <source>
        <strain evidence="7 8">S72</strain>
    </source>
</reference>
<dbReference type="EMBL" id="CP023741">
    <property type="protein sequence ID" value="ATI80675.1"/>
    <property type="molecule type" value="Genomic_DNA"/>
</dbReference>
<dbReference type="PANTHER" id="PTHR30468:SF1">
    <property type="entry name" value="ALPHA-KETOGLUTARATE-DEPENDENT SULFONATE DIOXYGENASE"/>
    <property type="match status" value="1"/>
</dbReference>
<proteinExistence type="inferred from homology"/>
<gene>
    <name evidence="7" type="ORF">A6768_12195</name>
</gene>
<accession>A0A291N0E1</accession>
<dbReference type="InterPro" id="IPR042098">
    <property type="entry name" value="TauD-like_sf"/>
</dbReference>
<evidence type="ECO:0000313" key="8">
    <source>
        <dbReference type="Proteomes" id="UP000219422"/>
    </source>
</evidence>
<dbReference type="InterPro" id="IPR003819">
    <property type="entry name" value="TauD/TfdA-like"/>
</dbReference>
<sequence>MASQVNQAGNQAIRNQAGLAVRPLTSGFGAEVIGVDLSKPLDNATSAAIRDIWIEAGVLLFRDAGYDDAAQMRLSRIFGDMEPAATANMNDPDNQYMMTLAYDPEDKSPRFAQHYHFGGADRAGYIPWHWDQSFMPTIVRGAVLRMEKPALQMGQTGFIDAIEAYERLSPAMQSRIEGMEVVYHFVTDFTQCRHGIPDDLRALPRERPSGGTSYDFPPSVHPMVITQRETGRKALKISPLQAQYILGLERNESDVLLAELAAHLCDQRYAYFHEWEKNDMLVWDNWRMIHMANGVPLDCARSARRTTIMGDYAVGRYLDPTLDRDRQVKRIVD</sequence>
<keyword evidence="3 7" id="KW-0223">Dioxygenase</keyword>
<feature type="domain" description="TauD/TfdA-like" evidence="6">
    <location>
        <begin position="21"/>
        <end position="296"/>
    </location>
</feature>
<evidence type="ECO:0000256" key="3">
    <source>
        <dbReference type="ARBA" id="ARBA00022964"/>
    </source>
</evidence>